<evidence type="ECO:0000256" key="7">
    <source>
        <dbReference type="ARBA" id="ARBA00023004"/>
    </source>
</evidence>
<feature type="binding site" evidence="10">
    <location>
        <position position="412"/>
    </location>
    <ligand>
        <name>[4Fe-4S] cluster</name>
        <dbReference type="ChEBI" id="CHEBI:49883"/>
        <note>4Fe-4S-S-AdoMet</note>
    </ligand>
</feature>
<name>A0A0U3G0L8_9CREN</name>
<dbReference type="EC" id="4.1.99.17" evidence="10"/>
<dbReference type="GO" id="GO:0009229">
    <property type="term" value="P:thiamine diphosphate biosynthetic process"/>
    <property type="evidence" value="ECO:0007669"/>
    <property type="project" value="UniProtKB-UniRule"/>
</dbReference>
<protein>
    <recommendedName>
        <fullName evidence="10">Phosphomethylpyrimidine synthase</fullName>
        <ecNumber evidence="10">4.1.99.17</ecNumber>
    </recommendedName>
    <alternativeName>
        <fullName evidence="10">Hydroxymethylpyrimidine phosphate synthase</fullName>
        <shortName evidence="10">HMP-P synthase</shortName>
        <shortName evidence="10">HMP-phosphate synthase</shortName>
        <shortName evidence="10">HMPP synthase</shortName>
    </alternativeName>
    <alternativeName>
        <fullName evidence="10">Thiamine biosynthesis protein ThiC</fullName>
    </alternativeName>
</protein>
<accession>A0A0U3G0L8</accession>
<dbReference type="Proteomes" id="UP000060778">
    <property type="component" value="Chromosome"/>
</dbReference>
<evidence type="ECO:0000256" key="2">
    <source>
        <dbReference type="ARBA" id="ARBA00022485"/>
    </source>
</evidence>
<dbReference type="OrthoDB" id="335406at2157"/>
<dbReference type="UniPathway" id="UPA00060"/>
<dbReference type="GO" id="GO:0008270">
    <property type="term" value="F:zinc ion binding"/>
    <property type="evidence" value="ECO:0007669"/>
    <property type="project" value="UniProtKB-UniRule"/>
</dbReference>
<dbReference type="HAMAP" id="MF_00089">
    <property type="entry name" value="ThiC"/>
    <property type="match status" value="1"/>
</dbReference>
<keyword evidence="4 10" id="KW-0479">Metal-binding</keyword>
<feature type="binding site" evidence="10">
    <location>
        <position position="419"/>
    </location>
    <ligand>
        <name>[4Fe-4S] cluster</name>
        <dbReference type="ChEBI" id="CHEBI:49883"/>
        <note>4Fe-4S-S-AdoMet</note>
    </ligand>
</feature>
<dbReference type="GO" id="GO:0051539">
    <property type="term" value="F:4 iron, 4 sulfur cluster binding"/>
    <property type="evidence" value="ECO:0007669"/>
    <property type="project" value="UniProtKB-KW"/>
</dbReference>
<keyword evidence="5 10" id="KW-0862">Zinc</keyword>
<dbReference type="SFLD" id="SFLDF00407">
    <property type="entry name" value="phosphomethylpyrimidine_syntha"/>
    <property type="match status" value="1"/>
</dbReference>
<comment type="pathway">
    <text evidence="10">Cofactor biosynthesis; thiamine diphosphate biosynthesis.</text>
</comment>
<feature type="binding site" evidence="10">
    <location>
        <begin position="229"/>
        <end position="232"/>
    </location>
    <ligand>
        <name>substrate</name>
    </ligand>
</feature>
<dbReference type="GO" id="GO:0070284">
    <property type="term" value="F:phosphomethylpyrimidine synthase activity"/>
    <property type="evidence" value="ECO:0007669"/>
    <property type="project" value="UniProtKB-EC"/>
</dbReference>
<dbReference type="InterPro" id="IPR037509">
    <property type="entry name" value="ThiC"/>
</dbReference>
<feature type="binding site" evidence="10">
    <location>
        <position position="268"/>
    </location>
    <ligand>
        <name>substrate</name>
    </ligand>
</feature>
<evidence type="ECO:0000256" key="4">
    <source>
        <dbReference type="ARBA" id="ARBA00022723"/>
    </source>
</evidence>
<evidence type="ECO:0000313" key="11">
    <source>
        <dbReference type="EMBL" id="ALU11868.1"/>
    </source>
</evidence>
<feature type="binding site" evidence="10">
    <location>
        <position position="97"/>
    </location>
    <ligand>
        <name>substrate</name>
    </ligand>
</feature>
<keyword evidence="9 10" id="KW-0456">Lyase</keyword>
<feature type="binding site" evidence="10">
    <location>
        <position position="336"/>
    </location>
    <ligand>
        <name>Zn(2+)</name>
        <dbReference type="ChEBI" id="CHEBI:29105"/>
    </ligand>
</feature>
<feature type="binding site" evidence="10">
    <location>
        <position position="166"/>
    </location>
    <ligand>
        <name>substrate</name>
    </ligand>
</feature>
<reference evidence="11 12" key="1">
    <citation type="submission" date="2013-11" db="EMBL/GenBank/DDBJ databases">
        <title>Comparative genomics of Ignicoccus.</title>
        <authorList>
            <person name="Podar M."/>
        </authorList>
    </citation>
    <scope>NUCLEOTIDE SEQUENCE [LARGE SCALE GENOMIC DNA]</scope>
    <source>
        <strain evidence="11 12">DSM 13165</strain>
    </source>
</reference>
<dbReference type="PATRIC" id="fig|940295.4.peg.1073"/>
<evidence type="ECO:0000256" key="1">
    <source>
        <dbReference type="ARBA" id="ARBA00003175"/>
    </source>
</evidence>
<dbReference type="EMBL" id="CP006867">
    <property type="protein sequence ID" value="ALU11868.1"/>
    <property type="molecule type" value="Genomic_DNA"/>
</dbReference>
<keyword evidence="2 10" id="KW-0004">4Fe-4S</keyword>
<feature type="binding site" evidence="10">
    <location>
        <position position="127"/>
    </location>
    <ligand>
        <name>substrate</name>
    </ligand>
</feature>
<dbReference type="PANTHER" id="PTHR30557">
    <property type="entry name" value="THIAMINE BIOSYNTHESIS PROTEIN THIC"/>
    <property type="match status" value="1"/>
</dbReference>
<gene>
    <name evidence="10" type="primary">thiC</name>
    <name evidence="11" type="ORF">EYM_05575</name>
</gene>
<dbReference type="SFLD" id="SFLDS00113">
    <property type="entry name" value="Radical_SAM_Phosphomethylpyrim"/>
    <property type="match status" value="1"/>
</dbReference>
<evidence type="ECO:0000256" key="5">
    <source>
        <dbReference type="ARBA" id="ARBA00022833"/>
    </source>
</evidence>
<dbReference type="GeneID" id="30680498"/>
<dbReference type="Gene3D" id="3.20.20.540">
    <property type="entry name" value="Radical SAM ThiC family, central domain"/>
    <property type="match status" value="1"/>
</dbReference>
<dbReference type="GO" id="GO:0009228">
    <property type="term" value="P:thiamine biosynthetic process"/>
    <property type="evidence" value="ECO:0007669"/>
    <property type="project" value="UniProtKB-UniRule"/>
</dbReference>
<comment type="similarity">
    <text evidence="10">Belongs to the ThiC family.</text>
</comment>
<dbReference type="SFLD" id="SFLDG01114">
    <property type="entry name" value="phosphomethylpyrimidine_syntha"/>
    <property type="match status" value="1"/>
</dbReference>
<keyword evidence="7 10" id="KW-0408">Iron</keyword>
<evidence type="ECO:0000256" key="8">
    <source>
        <dbReference type="ARBA" id="ARBA00023014"/>
    </source>
</evidence>
<dbReference type="Pfam" id="PF01964">
    <property type="entry name" value="ThiC_Rad_SAM"/>
    <property type="match status" value="1"/>
</dbReference>
<proteinExistence type="inferred from homology"/>
<evidence type="ECO:0000313" key="12">
    <source>
        <dbReference type="Proteomes" id="UP000060778"/>
    </source>
</evidence>
<feature type="binding site" evidence="10">
    <location>
        <begin position="188"/>
        <end position="190"/>
    </location>
    <ligand>
        <name>substrate</name>
    </ligand>
</feature>
<feature type="binding site" evidence="10">
    <location>
        <position position="68"/>
    </location>
    <ligand>
        <name>substrate</name>
    </ligand>
</feature>
<dbReference type="NCBIfam" id="NF009895">
    <property type="entry name" value="PRK13352.1"/>
    <property type="match status" value="1"/>
</dbReference>
<feature type="binding site" evidence="10">
    <location>
        <position position="295"/>
    </location>
    <ligand>
        <name>substrate</name>
    </ligand>
</feature>
<keyword evidence="3 10" id="KW-0949">S-adenosyl-L-methionine</keyword>
<dbReference type="NCBIfam" id="TIGR00190">
    <property type="entry name" value="thiC"/>
    <property type="match status" value="1"/>
</dbReference>
<comment type="catalytic activity">
    <reaction evidence="10">
        <text>5-amino-1-(5-phospho-beta-D-ribosyl)imidazole + S-adenosyl-L-methionine = 4-amino-2-methyl-5-(phosphooxymethyl)pyrimidine + CO + 5'-deoxyadenosine + formate + L-methionine + 3 H(+)</text>
        <dbReference type="Rhea" id="RHEA:24840"/>
        <dbReference type="ChEBI" id="CHEBI:15378"/>
        <dbReference type="ChEBI" id="CHEBI:15740"/>
        <dbReference type="ChEBI" id="CHEBI:17245"/>
        <dbReference type="ChEBI" id="CHEBI:17319"/>
        <dbReference type="ChEBI" id="CHEBI:57844"/>
        <dbReference type="ChEBI" id="CHEBI:58354"/>
        <dbReference type="ChEBI" id="CHEBI:59789"/>
        <dbReference type="ChEBI" id="CHEBI:137981"/>
        <dbReference type="EC" id="4.1.99.17"/>
    </reaction>
</comment>
<comment type="function">
    <text evidence="1 10">Catalyzes the synthesis of the hydroxymethylpyrimidine phosphate (HMP-P) moiety of thiamine from aminoimidazole ribotide (AIR) in a radical S-adenosyl-L-methionine (SAM)-dependent reaction.</text>
</comment>
<organism evidence="11 12">
    <name type="scientific">Ignicoccus islandicus DSM 13165</name>
    <dbReference type="NCBI Taxonomy" id="940295"/>
    <lineage>
        <taxon>Archaea</taxon>
        <taxon>Thermoproteota</taxon>
        <taxon>Thermoprotei</taxon>
        <taxon>Desulfurococcales</taxon>
        <taxon>Desulfurococcaceae</taxon>
        <taxon>Ignicoccus</taxon>
    </lineage>
</organism>
<dbReference type="AlphaFoldDB" id="A0A0U3G0L8"/>
<dbReference type="InterPro" id="IPR002817">
    <property type="entry name" value="ThiC/BzaA/B"/>
</dbReference>
<feature type="binding site" evidence="10">
    <location>
        <position position="272"/>
    </location>
    <ligand>
        <name>Zn(2+)</name>
        <dbReference type="ChEBI" id="CHEBI:29105"/>
    </ligand>
</feature>
<dbReference type="InterPro" id="IPR038521">
    <property type="entry name" value="ThiC/Bza_core_dom"/>
</dbReference>
<evidence type="ECO:0000256" key="6">
    <source>
        <dbReference type="ARBA" id="ARBA00022977"/>
    </source>
</evidence>
<dbReference type="Gene3D" id="6.10.250.620">
    <property type="match status" value="1"/>
</dbReference>
<evidence type="ECO:0000256" key="3">
    <source>
        <dbReference type="ARBA" id="ARBA00022691"/>
    </source>
</evidence>
<feature type="binding site" evidence="10">
    <location>
        <position position="415"/>
    </location>
    <ligand>
        <name>[4Fe-4S] cluster</name>
        <dbReference type="ChEBI" id="CHEBI:49883"/>
        <note>4Fe-4S-S-AdoMet</note>
    </ligand>
</feature>
<sequence length="443" mass="48505">MGTIIQAARRGVVTDEMKKIAEVEGVDVEKVRNGIAAGRIVLLRNVKRADKVKIVAVGEGMLTKVNANIGTSNTLIDLNMEIEKAKIAKKYGADTVMDLSTGGNLDVIRRKIMEAAEPLPLGTVPIYQAFMDVTTKKGAGINMTEDDVLNTIEKHLKDGVDFMTLHAALTKDLALKAVRSNRAEPIVSRGGSIIAAWMLEHDKENPLYSNFDYILEMFKEYDAVISLGDSLRPGALEDAHDEFHISELINNARLVKRAREAGVQVMLEGPGHVPLDRVIADVKLAKRLTEGAPYYILGPLVTDIAAGYDHIAGAIGGAVAAANGADFLCYVTPAEHLNLPNPEQVREGVIAFKIAAHAADIVKYPERAMKRDLEMGRCRAALDWECMINLSLDPDRAKEIRNQYGPTPLKSCNMCGSLCVFLLLEKWRRGKEEKNLNIPVASK</sequence>
<evidence type="ECO:0000256" key="9">
    <source>
        <dbReference type="ARBA" id="ARBA00023239"/>
    </source>
</evidence>
<dbReference type="RefSeq" id="WP_075050026.1">
    <property type="nucleotide sequence ID" value="NZ_CP006867.1"/>
</dbReference>
<dbReference type="KEGG" id="iis:EYM_05575"/>
<comment type="cofactor">
    <cofactor evidence="10">
        <name>[4Fe-4S] cluster</name>
        <dbReference type="ChEBI" id="CHEBI:49883"/>
    </cofactor>
    <text evidence="10">Binds 1 [4Fe-4S] cluster per subunit. The cluster is coordinated with 3 cysteines and an exchangeable S-adenosyl-L-methionine.</text>
</comment>
<evidence type="ECO:0000256" key="10">
    <source>
        <dbReference type="HAMAP-Rule" id="MF_00089"/>
    </source>
</evidence>
<dbReference type="STRING" id="940295.EYM_05575"/>
<keyword evidence="6 10" id="KW-0784">Thiamine biosynthesis</keyword>
<dbReference type="PANTHER" id="PTHR30557:SF1">
    <property type="entry name" value="PHOSPHOMETHYLPYRIMIDINE SYNTHASE, CHLOROPLASTIC"/>
    <property type="match status" value="1"/>
</dbReference>
<keyword evidence="12" id="KW-1185">Reference proteome</keyword>
<keyword evidence="8 10" id="KW-0411">Iron-sulfur</keyword>